<protein>
    <recommendedName>
        <fullName evidence="2">HAT C-terminal dimerisation domain-containing protein</fullName>
    </recommendedName>
</protein>
<dbReference type="Pfam" id="PF05699">
    <property type="entry name" value="Dimer_Tnp_hAT"/>
    <property type="match status" value="1"/>
</dbReference>
<gene>
    <name evidence="3" type="ORF">OXX778_LOCUS19267</name>
</gene>
<feature type="compositionally biased region" description="Polar residues" evidence="1">
    <location>
        <begin position="7"/>
        <end position="27"/>
    </location>
</feature>
<dbReference type="AlphaFoldDB" id="A0A814L5Z4"/>
<evidence type="ECO:0000313" key="4">
    <source>
        <dbReference type="Proteomes" id="UP000663879"/>
    </source>
</evidence>
<keyword evidence="4" id="KW-1185">Reference proteome</keyword>
<comment type="caution">
    <text evidence="3">The sequence shown here is derived from an EMBL/GenBank/DDBJ whole genome shotgun (WGS) entry which is preliminary data.</text>
</comment>
<dbReference type="SUPFAM" id="SSF53098">
    <property type="entry name" value="Ribonuclease H-like"/>
    <property type="match status" value="1"/>
</dbReference>
<organism evidence="3 4">
    <name type="scientific">Brachionus calyciflorus</name>
    <dbReference type="NCBI Taxonomy" id="104777"/>
    <lineage>
        <taxon>Eukaryota</taxon>
        <taxon>Metazoa</taxon>
        <taxon>Spiralia</taxon>
        <taxon>Gnathifera</taxon>
        <taxon>Rotifera</taxon>
        <taxon>Eurotatoria</taxon>
        <taxon>Monogononta</taxon>
        <taxon>Pseudotrocha</taxon>
        <taxon>Ploima</taxon>
        <taxon>Brachionidae</taxon>
        <taxon>Brachionus</taxon>
    </lineage>
</organism>
<sequence length="142" mass="15897">MSIEDPFSQTSNTSQGFILNNGASLNSDPEENELSEKIDKEFNIFTTYLREKKIISTIKFWKENKLKNPILFDLATRLLTIPSTSAEAERFFSVVGKIFSTSTNISDNLLIQKSLLKNLSRDCEPGASLIVSTSIGIKQKLC</sequence>
<dbReference type="OrthoDB" id="10051975at2759"/>
<dbReference type="InterPro" id="IPR012337">
    <property type="entry name" value="RNaseH-like_sf"/>
</dbReference>
<feature type="non-terminal residue" evidence="3">
    <location>
        <position position="1"/>
    </location>
</feature>
<proteinExistence type="predicted"/>
<accession>A0A814L5Z4</accession>
<dbReference type="GO" id="GO:0046983">
    <property type="term" value="F:protein dimerization activity"/>
    <property type="evidence" value="ECO:0007669"/>
    <property type="project" value="InterPro"/>
</dbReference>
<feature type="region of interest" description="Disordered" evidence="1">
    <location>
        <begin position="1"/>
        <end position="31"/>
    </location>
</feature>
<name>A0A814L5Z4_9BILA</name>
<dbReference type="InterPro" id="IPR008906">
    <property type="entry name" value="HATC_C_dom"/>
</dbReference>
<dbReference type="EMBL" id="CAJNOC010005739">
    <property type="protein sequence ID" value="CAF1060682.1"/>
    <property type="molecule type" value="Genomic_DNA"/>
</dbReference>
<reference evidence="3" key="1">
    <citation type="submission" date="2021-02" db="EMBL/GenBank/DDBJ databases">
        <authorList>
            <person name="Nowell W R."/>
        </authorList>
    </citation>
    <scope>NUCLEOTIDE SEQUENCE</scope>
    <source>
        <strain evidence="3">Ploen Becks lab</strain>
    </source>
</reference>
<evidence type="ECO:0000313" key="3">
    <source>
        <dbReference type="EMBL" id="CAF1060682.1"/>
    </source>
</evidence>
<dbReference type="Proteomes" id="UP000663879">
    <property type="component" value="Unassembled WGS sequence"/>
</dbReference>
<evidence type="ECO:0000259" key="2">
    <source>
        <dbReference type="Pfam" id="PF05699"/>
    </source>
</evidence>
<evidence type="ECO:0000256" key="1">
    <source>
        <dbReference type="SAM" id="MobiDB-lite"/>
    </source>
</evidence>
<feature type="domain" description="HAT C-terminal dimerisation" evidence="2">
    <location>
        <begin position="53"/>
        <end position="107"/>
    </location>
</feature>